<keyword evidence="6 7" id="KW-0067">ATP-binding</keyword>
<evidence type="ECO:0000259" key="10">
    <source>
        <dbReference type="PROSITE" id="PS51285"/>
    </source>
</evidence>
<accession>A2F0I9</accession>
<dbReference type="OrthoDB" id="3205605at2759"/>
<dbReference type="InterPro" id="IPR008271">
    <property type="entry name" value="Ser/Thr_kinase_AS"/>
</dbReference>
<gene>
    <name evidence="11" type="ORF">TVAG_025670</name>
</gene>
<evidence type="ECO:0000313" key="12">
    <source>
        <dbReference type="Proteomes" id="UP000001542"/>
    </source>
</evidence>
<dbReference type="SMART" id="SM00220">
    <property type="entry name" value="S_TKc"/>
    <property type="match status" value="1"/>
</dbReference>
<evidence type="ECO:0000256" key="1">
    <source>
        <dbReference type="ARBA" id="ARBA00022527"/>
    </source>
</evidence>
<sequence length="405" mass="46631">MWRSSFVELKRSNFFVHKGKSSEIEFMTQLTPETEVLEEDGEKAPKITIKTGNDVIFLQVESQELQLQWVQALRTCTFRSKDISMDDFNIISVIGRGFYGKVMLVENKYTKEICAMKTIHKARLIKEKKVHTVIAERNILVKVNHPFIVNIKYAFQNETKLYIGMEYVPGGELFHMMQIVENLPMKAIRIYVAEVGLALEYIHSLGIVYRDLKPENILITAEGHIKLTDFGLAKVLPEDEGEDTTKTFCGTNEYLPPEMIKREYYGAMIDWWALGILTYELIYGDTPFVHKSKHKMYEKICNEEPHFPDNEDPNVVDFITKLLKKDPKKRAKLKDLKNHPFFNGLKFEDVLALKVKPPFRPRIGSDRSVKNFDSEFTKEACIDSTAAIVETNGAFTGFSYIAGDQ</sequence>
<dbReference type="SUPFAM" id="SSF56112">
    <property type="entry name" value="Protein kinase-like (PK-like)"/>
    <property type="match status" value="1"/>
</dbReference>
<dbReference type="InterPro" id="IPR045270">
    <property type="entry name" value="STKc_AGC"/>
</dbReference>
<keyword evidence="2" id="KW-0597">Phosphoprotein</keyword>
<dbReference type="VEuPathDB" id="TrichDB:TVAGG3_0328900"/>
<keyword evidence="3" id="KW-0808">Transferase</keyword>
<evidence type="ECO:0000313" key="11">
    <source>
        <dbReference type="EMBL" id="EAY01569.1"/>
    </source>
</evidence>
<dbReference type="eggNOG" id="KOG0598">
    <property type="taxonomic scope" value="Eukaryota"/>
</dbReference>
<dbReference type="VEuPathDB" id="TrichDB:TVAG_025670"/>
<dbReference type="GO" id="GO:0004674">
    <property type="term" value="F:protein serine/threonine kinase activity"/>
    <property type="evidence" value="ECO:0000318"/>
    <property type="project" value="GO_Central"/>
</dbReference>
<evidence type="ECO:0000256" key="7">
    <source>
        <dbReference type="PROSITE-ProRule" id="PRU10141"/>
    </source>
</evidence>
<comment type="similarity">
    <text evidence="8">Belongs to the protein kinase superfamily.</text>
</comment>
<feature type="binding site" evidence="7">
    <location>
        <position position="117"/>
    </location>
    <ligand>
        <name>ATP</name>
        <dbReference type="ChEBI" id="CHEBI:30616"/>
    </ligand>
</feature>
<dbReference type="PANTHER" id="PTHR24351">
    <property type="entry name" value="RIBOSOMAL PROTEIN S6 KINASE"/>
    <property type="match status" value="1"/>
</dbReference>
<dbReference type="GO" id="GO:0005524">
    <property type="term" value="F:ATP binding"/>
    <property type="evidence" value="ECO:0007669"/>
    <property type="project" value="UniProtKB-UniRule"/>
</dbReference>
<feature type="domain" description="AGC-kinase C-terminal" evidence="10">
    <location>
        <begin position="343"/>
        <end position="405"/>
    </location>
</feature>
<protein>
    <submittedName>
        <fullName evidence="11">AGC family protein kinase</fullName>
    </submittedName>
</protein>
<organism evidence="11 12">
    <name type="scientific">Trichomonas vaginalis (strain ATCC PRA-98 / G3)</name>
    <dbReference type="NCBI Taxonomy" id="412133"/>
    <lineage>
        <taxon>Eukaryota</taxon>
        <taxon>Metamonada</taxon>
        <taxon>Parabasalia</taxon>
        <taxon>Trichomonadida</taxon>
        <taxon>Trichomonadidae</taxon>
        <taxon>Trichomonas</taxon>
    </lineage>
</organism>
<dbReference type="SUPFAM" id="SSF50729">
    <property type="entry name" value="PH domain-like"/>
    <property type="match status" value="1"/>
</dbReference>
<dbReference type="PROSITE" id="PS00108">
    <property type="entry name" value="PROTEIN_KINASE_ST"/>
    <property type="match status" value="1"/>
</dbReference>
<dbReference type="InterPro" id="IPR000961">
    <property type="entry name" value="AGC-kinase_C"/>
</dbReference>
<keyword evidence="12" id="KW-1185">Reference proteome</keyword>
<dbReference type="Gene3D" id="1.10.510.10">
    <property type="entry name" value="Transferase(Phosphotransferase) domain 1"/>
    <property type="match status" value="1"/>
</dbReference>
<dbReference type="Pfam" id="PF00433">
    <property type="entry name" value="Pkinase_C"/>
    <property type="match status" value="1"/>
</dbReference>
<dbReference type="Pfam" id="PF00069">
    <property type="entry name" value="Pkinase"/>
    <property type="match status" value="1"/>
</dbReference>
<dbReference type="EMBL" id="DS113563">
    <property type="protein sequence ID" value="EAY01569.1"/>
    <property type="molecule type" value="Genomic_DNA"/>
</dbReference>
<dbReference type="InterPro" id="IPR017892">
    <property type="entry name" value="Pkinase_C"/>
</dbReference>
<keyword evidence="5 11" id="KW-0418">Kinase</keyword>
<evidence type="ECO:0000256" key="5">
    <source>
        <dbReference type="ARBA" id="ARBA00022777"/>
    </source>
</evidence>
<dbReference type="PROSITE" id="PS50011">
    <property type="entry name" value="PROTEIN_KINASE_DOM"/>
    <property type="match status" value="1"/>
</dbReference>
<evidence type="ECO:0000256" key="8">
    <source>
        <dbReference type="RuleBase" id="RU000304"/>
    </source>
</evidence>
<keyword evidence="1 8" id="KW-0723">Serine/threonine-protein kinase</keyword>
<evidence type="ECO:0000256" key="3">
    <source>
        <dbReference type="ARBA" id="ARBA00022679"/>
    </source>
</evidence>
<proteinExistence type="inferred from homology"/>
<reference evidence="11" key="2">
    <citation type="journal article" date="2007" name="Science">
        <title>Draft genome sequence of the sexually transmitted pathogen Trichomonas vaginalis.</title>
        <authorList>
            <person name="Carlton J.M."/>
            <person name="Hirt R.P."/>
            <person name="Silva J.C."/>
            <person name="Delcher A.L."/>
            <person name="Schatz M."/>
            <person name="Zhao Q."/>
            <person name="Wortman J.R."/>
            <person name="Bidwell S.L."/>
            <person name="Alsmark U.C.M."/>
            <person name="Besteiro S."/>
            <person name="Sicheritz-Ponten T."/>
            <person name="Noel C.J."/>
            <person name="Dacks J.B."/>
            <person name="Foster P.G."/>
            <person name="Simillion C."/>
            <person name="Van de Peer Y."/>
            <person name="Miranda-Saavedra D."/>
            <person name="Barton G.J."/>
            <person name="Westrop G.D."/>
            <person name="Mueller S."/>
            <person name="Dessi D."/>
            <person name="Fiori P.L."/>
            <person name="Ren Q."/>
            <person name="Paulsen I."/>
            <person name="Zhang H."/>
            <person name="Bastida-Corcuera F.D."/>
            <person name="Simoes-Barbosa A."/>
            <person name="Brown M.T."/>
            <person name="Hayes R.D."/>
            <person name="Mukherjee M."/>
            <person name="Okumura C.Y."/>
            <person name="Schneider R."/>
            <person name="Smith A.J."/>
            <person name="Vanacova S."/>
            <person name="Villalvazo M."/>
            <person name="Haas B.J."/>
            <person name="Pertea M."/>
            <person name="Feldblyum T.V."/>
            <person name="Utterback T.R."/>
            <person name="Shu C.L."/>
            <person name="Osoegawa K."/>
            <person name="de Jong P.J."/>
            <person name="Hrdy I."/>
            <person name="Horvathova L."/>
            <person name="Zubacova Z."/>
            <person name="Dolezal P."/>
            <person name="Malik S.B."/>
            <person name="Logsdon J.M. Jr."/>
            <person name="Henze K."/>
            <person name="Gupta A."/>
            <person name="Wang C.C."/>
            <person name="Dunne R.L."/>
            <person name="Upcroft J.A."/>
            <person name="Upcroft P."/>
            <person name="White O."/>
            <person name="Salzberg S.L."/>
            <person name="Tang P."/>
            <person name="Chiu C.-H."/>
            <person name="Lee Y.-S."/>
            <person name="Embley T.M."/>
            <person name="Coombs G.H."/>
            <person name="Mottram J.C."/>
            <person name="Tachezy J."/>
            <person name="Fraser-Liggett C.M."/>
            <person name="Johnson P.J."/>
        </authorList>
    </citation>
    <scope>NUCLEOTIDE SEQUENCE [LARGE SCALE GENOMIC DNA]</scope>
    <source>
        <strain evidence="11">G3</strain>
    </source>
</reference>
<evidence type="ECO:0000256" key="4">
    <source>
        <dbReference type="ARBA" id="ARBA00022741"/>
    </source>
</evidence>
<dbReference type="PROSITE" id="PS51285">
    <property type="entry name" value="AGC_KINASE_CTER"/>
    <property type="match status" value="1"/>
</dbReference>
<dbReference type="InterPro" id="IPR017441">
    <property type="entry name" value="Protein_kinase_ATP_BS"/>
</dbReference>
<dbReference type="CDD" id="cd05123">
    <property type="entry name" value="STKc_AGC"/>
    <property type="match status" value="1"/>
</dbReference>
<dbReference type="KEGG" id="tva:4759395"/>
<dbReference type="OMA" id="IEHANNE"/>
<dbReference type="FunFam" id="1.10.510.10:FF:000008">
    <property type="entry name" value="Non-specific serine/threonine protein kinase"/>
    <property type="match status" value="1"/>
</dbReference>
<dbReference type="Gene3D" id="3.30.200.20">
    <property type="entry name" value="Phosphorylase Kinase, domain 1"/>
    <property type="match status" value="1"/>
</dbReference>
<dbReference type="GO" id="GO:0035556">
    <property type="term" value="P:intracellular signal transduction"/>
    <property type="evidence" value="ECO:0000318"/>
    <property type="project" value="GO_Central"/>
</dbReference>
<evidence type="ECO:0000256" key="6">
    <source>
        <dbReference type="ARBA" id="ARBA00022840"/>
    </source>
</evidence>
<dbReference type="InterPro" id="IPR011009">
    <property type="entry name" value="Kinase-like_dom_sf"/>
</dbReference>
<evidence type="ECO:0000259" key="9">
    <source>
        <dbReference type="PROSITE" id="PS50011"/>
    </source>
</evidence>
<keyword evidence="4 7" id="KW-0547">Nucleotide-binding</keyword>
<dbReference type="PROSITE" id="PS00107">
    <property type="entry name" value="PROTEIN_KINASE_ATP"/>
    <property type="match status" value="1"/>
</dbReference>
<dbReference type="FunFam" id="3.30.200.20:FF:000771">
    <property type="entry name" value="AGC family protein kinase"/>
    <property type="match status" value="1"/>
</dbReference>
<dbReference type="STRING" id="5722.A2F0I9"/>
<dbReference type="SMART" id="SM00133">
    <property type="entry name" value="S_TK_X"/>
    <property type="match status" value="1"/>
</dbReference>
<feature type="domain" description="Protein kinase" evidence="9">
    <location>
        <begin position="88"/>
        <end position="342"/>
    </location>
</feature>
<dbReference type="InParanoid" id="A2F0I9"/>
<dbReference type="Proteomes" id="UP000001542">
    <property type="component" value="Unassembled WGS sequence"/>
</dbReference>
<dbReference type="SMR" id="A2F0I9"/>
<dbReference type="AlphaFoldDB" id="A2F0I9"/>
<evidence type="ECO:0000256" key="2">
    <source>
        <dbReference type="ARBA" id="ARBA00022553"/>
    </source>
</evidence>
<name>A2F0I9_TRIV3</name>
<reference evidence="11" key="1">
    <citation type="submission" date="2006-10" db="EMBL/GenBank/DDBJ databases">
        <authorList>
            <person name="Amadeo P."/>
            <person name="Zhao Q."/>
            <person name="Wortman J."/>
            <person name="Fraser-Liggett C."/>
            <person name="Carlton J."/>
        </authorList>
    </citation>
    <scope>NUCLEOTIDE SEQUENCE</scope>
    <source>
        <strain evidence="11">G3</strain>
    </source>
</reference>
<dbReference type="InterPro" id="IPR000719">
    <property type="entry name" value="Prot_kinase_dom"/>
</dbReference>
<dbReference type="RefSeq" id="XP_001314210.1">
    <property type="nucleotide sequence ID" value="XM_001314196.1"/>
</dbReference>